<sequence length="192" mass="20812">MRVEILKFHTFSLTPLLDSKPSCLGPQKAYSFPPFPLKTINSPFTILIYLSLQEEGFVGGEEGWEDDPIPGSNSCQGCVGEFSGLGVGVSREALQHLPSDYELKIGKVYYLLPCPCSSGGSVSAPEVSSVADDGGQKGSGMKRIKVVITKQQLQDLLSKQISLEELLLSQSVDLSSPRNWKPKLDPIPEGIE</sequence>
<dbReference type="EMBL" id="QGNW01000168">
    <property type="protein sequence ID" value="RVW89054.1"/>
    <property type="molecule type" value="Genomic_DNA"/>
</dbReference>
<protein>
    <submittedName>
        <fullName evidence="1">Uncharacterized protein</fullName>
    </submittedName>
</protein>
<evidence type="ECO:0000313" key="1">
    <source>
        <dbReference type="EMBL" id="RVW89054.1"/>
    </source>
</evidence>
<comment type="caution">
    <text evidence="1">The sequence shown here is derived from an EMBL/GenBank/DDBJ whole genome shotgun (WGS) entry which is preliminary data.</text>
</comment>
<reference evidence="1 2" key="1">
    <citation type="journal article" date="2018" name="PLoS Genet.">
        <title>Population sequencing reveals clonal diversity and ancestral inbreeding in the grapevine cultivar Chardonnay.</title>
        <authorList>
            <person name="Roach M.J."/>
            <person name="Johnson D.L."/>
            <person name="Bohlmann J."/>
            <person name="van Vuuren H.J."/>
            <person name="Jones S.J."/>
            <person name="Pretorius I.S."/>
            <person name="Schmidt S.A."/>
            <person name="Borneman A.R."/>
        </authorList>
    </citation>
    <scope>NUCLEOTIDE SEQUENCE [LARGE SCALE GENOMIC DNA]</scope>
    <source>
        <strain evidence="2">cv. Chardonnay</strain>
        <tissue evidence="1">Leaf</tissue>
    </source>
</reference>
<dbReference type="AlphaFoldDB" id="A0A438HX65"/>
<organism evidence="1 2">
    <name type="scientific">Vitis vinifera</name>
    <name type="common">Grape</name>
    <dbReference type="NCBI Taxonomy" id="29760"/>
    <lineage>
        <taxon>Eukaryota</taxon>
        <taxon>Viridiplantae</taxon>
        <taxon>Streptophyta</taxon>
        <taxon>Embryophyta</taxon>
        <taxon>Tracheophyta</taxon>
        <taxon>Spermatophyta</taxon>
        <taxon>Magnoliopsida</taxon>
        <taxon>eudicotyledons</taxon>
        <taxon>Gunneridae</taxon>
        <taxon>Pentapetalae</taxon>
        <taxon>rosids</taxon>
        <taxon>Vitales</taxon>
        <taxon>Vitaceae</taxon>
        <taxon>Viteae</taxon>
        <taxon>Vitis</taxon>
    </lineage>
</organism>
<dbReference type="Pfam" id="PF14009">
    <property type="entry name" value="PADRE"/>
    <property type="match status" value="1"/>
</dbReference>
<name>A0A438HX65_VITVI</name>
<evidence type="ECO:0000313" key="2">
    <source>
        <dbReference type="Proteomes" id="UP000288805"/>
    </source>
</evidence>
<dbReference type="PANTHER" id="PTHR33148:SF2">
    <property type="entry name" value="DUF4228 DOMAIN-CONTAINING PROTEIN"/>
    <property type="match status" value="1"/>
</dbReference>
<dbReference type="PANTHER" id="PTHR33148">
    <property type="entry name" value="PLASTID MOVEMENT IMPAIRED PROTEIN-RELATED"/>
    <property type="match status" value="1"/>
</dbReference>
<gene>
    <name evidence="1" type="ORF">CK203_029329</name>
</gene>
<accession>A0A438HX65</accession>
<dbReference type="InterPro" id="IPR025322">
    <property type="entry name" value="PADRE_dom"/>
</dbReference>
<proteinExistence type="predicted"/>
<dbReference type="Proteomes" id="UP000288805">
    <property type="component" value="Unassembled WGS sequence"/>
</dbReference>